<dbReference type="EMBL" id="CM047745">
    <property type="protein sequence ID" value="KAJ0024388.1"/>
    <property type="molecule type" value="Genomic_DNA"/>
</dbReference>
<evidence type="ECO:0000313" key="1">
    <source>
        <dbReference type="EMBL" id="KAJ0024388.1"/>
    </source>
</evidence>
<keyword evidence="2" id="KW-1185">Reference proteome</keyword>
<reference evidence="2" key="1">
    <citation type="journal article" date="2023" name="G3 (Bethesda)">
        <title>Genome assembly and association tests identify interacting loci associated with vigor, precocity, and sex in interspecific pistachio rootstocks.</title>
        <authorList>
            <person name="Palmer W."/>
            <person name="Jacygrad E."/>
            <person name="Sagayaradj S."/>
            <person name="Cavanaugh K."/>
            <person name="Han R."/>
            <person name="Bertier L."/>
            <person name="Beede B."/>
            <person name="Kafkas S."/>
            <person name="Golino D."/>
            <person name="Preece J."/>
            <person name="Michelmore R."/>
        </authorList>
    </citation>
    <scope>NUCLEOTIDE SEQUENCE [LARGE SCALE GENOMIC DNA]</scope>
</reference>
<proteinExistence type="predicted"/>
<accession>A0ACC0XV09</accession>
<gene>
    <name evidence="1" type="ORF">Pint_07610</name>
</gene>
<protein>
    <submittedName>
        <fullName evidence="1">Uncharacterized protein</fullName>
    </submittedName>
</protein>
<evidence type="ECO:0000313" key="2">
    <source>
        <dbReference type="Proteomes" id="UP001163603"/>
    </source>
</evidence>
<dbReference type="Proteomes" id="UP001163603">
    <property type="component" value="Chromosome 10"/>
</dbReference>
<name>A0ACC0XV09_9ROSI</name>
<sequence>MLESVPSNICELKSLEHVYLSGCSKLHGLPDNIGNLEALKELDLTSCGIEELPNNLGQLSTLRSLLLGRNFFKSIPTSIVKLSKLSHLDLSYCERLEILPELPSKLENIDASNCRALEAASKILVFFFGHITQSIKVNFSNCFKLDLFAQSKNIEDFGLSLNVGGCICFPGWEIPEWFNIQKIGSFITLEKQANLCSSDLNFLLICVVVEFRNYHSEGEGLVVGFECVLTRENGIMDVFHGTLRGWDYGNGPDNVDSDHVFLGSDNALKFSGSDSIENHKYCEMTIRFYVENLNIEKLGCC</sequence>
<comment type="caution">
    <text evidence="1">The sequence shown here is derived from an EMBL/GenBank/DDBJ whole genome shotgun (WGS) entry which is preliminary data.</text>
</comment>
<organism evidence="1 2">
    <name type="scientific">Pistacia integerrima</name>
    <dbReference type="NCBI Taxonomy" id="434235"/>
    <lineage>
        <taxon>Eukaryota</taxon>
        <taxon>Viridiplantae</taxon>
        <taxon>Streptophyta</taxon>
        <taxon>Embryophyta</taxon>
        <taxon>Tracheophyta</taxon>
        <taxon>Spermatophyta</taxon>
        <taxon>Magnoliopsida</taxon>
        <taxon>eudicotyledons</taxon>
        <taxon>Gunneridae</taxon>
        <taxon>Pentapetalae</taxon>
        <taxon>rosids</taxon>
        <taxon>malvids</taxon>
        <taxon>Sapindales</taxon>
        <taxon>Anacardiaceae</taxon>
        <taxon>Pistacia</taxon>
    </lineage>
</organism>